<sequence length="317" mass="35026">MDQARQLYGPSLRYFAAAAAAGSIRAAARELNVASSAVNRQILWLEDTLDLKLFERVGRGVKLTEAGEILLAHIRRSFSDFDATLGELQALKGLRRGSVAIAAVESVCDSLLPDVVSAFRAKFPGIHVSLKVGGSERVNRFIVSGEAEVGFTFEPARDHGLTVAFQRDLSIGVIMRPDHPLAARKQLQLADCIEFPFCLPSEGLSLRKRLDAVLVTLPSHRKTYVEANSLRFMRSLVKRGEEVIAFQTRFGIEDERASNTLIFRELDDPPLRRDRFAVVISANRALSLAASMFFDHATDAIRRQLSESDADMASLRA</sequence>
<dbReference type="InterPro" id="IPR036388">
    <property type="entry name" value="WH-like_DNA-bd_sf"/>
</dbReference>
<dbReference type="FunFam" id="1.10.10.10:FF:000001">
    <property type="entry name" value="LysR family transcriptional regulator"/>
    <property type="match status" value="1"/>
</dbReference>
<organism evidence="6 7">
    <name type="scientific">Stappia sediminis</name>
    <dbReference type="NCBI Taxonomy" id="2692190"/>
    <lineage>
        <taxon>Bacteria</taxon>
        <taxon>Pseudomonadati</taxon>
        <taxon>Pseudomonadota</taxon>
        <taxon>Alphaproteobacteria</taxon>
        <taxon>Hyphomicrobiales</taxon>
        <taxon>Stappiaceae</taxon>
        <taxon>Stappia</taxon>
    </lineage>
</organism>
<dbReference type="EMBL" id="WUMV01000002">
    <property type="protein sequence ID" value="MXN64617.1"/>
    <property type="molecule type" value="Genomic_DNA"/>
</dbReference>
<keyword evidence="4" id="KW-0804">Transcription</keyword>
<dbReference type="Proteomes" id="UP000433101">
    <property type="component" value="Unassembled WGS sequence"/>
</dbReference>
<evidence type="ECO:0000256" key="4">
    <source>
        <dbReference type="ARBA" id="ARBA00023163"/>
    </source>
</evidence>
<dbReference type="PANTHER" id="PTHR30419">
    <property type="entry name" value="HTH-TYPE TRANSCRIPTIONAL REGULATOR YBHD"/>
    <property type="match status" value="1"/>
</dbReference>
<dbReference type="Gene3D" id="3.40.190.290">
    <property type="match status" value="1"/>
</dbReference>
<evidence type="ECO:0000256" key="2">
    <source>
        <dbReference type="ARBA" id="ARBA00023015"/>
    </source>
</evidence>
<dbReference type="RefSeq" id="WP_160774888.1">
    <property type="nucleotide sequence ID" value="NZ_WUMV01000002.1"/>
</dbReference>
<dbReference type="GO" id="GO:0005829">
    <property type="term" value="C:cytosol"/>
    <property type="evidence" value="ECO:0007669"/>
    <property type="project" value="TreeGrafter"/>
</dbReference>
<dbReference type="PROSITE" id="PS50931">
    <property type="entry name" value="HTH_LYSR"/>
    <property type="match status" value="1"/>
</dbReference>
<dbReference type="Pfam" id="PF03466">
    <property type="entry name" value="LysR_substrate"/>
    <property type="match status" value="1"/>
</dbReference>
<dbReference type="InterPro" id="IPR000847">
    <property type="entry name" value="LysR_HTH_N"/>
</dbReference>
<reference evidence="6 7" key="1">
    <citation type="submission" date="2019-12" db="EMBL/GenBank/DDBJ databases">
        <authorList>
            <person name="Li M."/>
        </authorList>
    </citation>
    <scope>NUCLEOTIDE SEQUENCE [LARGE SCALE GENOMIC DNA]</scope>
    <source>
        <strain evidence="6 7">GBMRC 2046</strain>
    </source>
</reference>
<keyword evidence="2" id="KW-0805">Transcription regulation</keyword>
<proteinExistence type="inferred from homology"/>
<dbReference type="Pfam" id="PF00126">
    <property type="entry name" value="HTH_1"/>
    <property type="match status" value="1"/>
</dbReference>
<evidence type="ECO:0000256" key="3">
    <source>
        <dbReference type="ARBA" id="ARBA00023125"/>
    </source>
</evidence>
<evidence type="ECO:0000259" key="5">
    <source>
        <dbReference type="PROSITE" id="PS50931"/>
    </source>
</evidence>
<evidence type="ECO:0000313" key="6">
    <source>
        <dbReference type="EMBL" id="MXN64617.1"/>
    </source>
</evidence>
<evidence type="ECO:0000313" key="7">
    <source>
        <dbReference type="Proteomes" id="UP000433101"/>
    </source>
</evidence>
<dbReference type="InterPro" id="IPR050950">
    <property type="entry name" value="HTH-type_LysR_regulators"/>
</dbReference>
<dbReference type="SUPFAM" id="SSF46785">
    <property type="entry name" value="Winged helix' DNA-binding domain"/>
    <property type="match status" value="1"/>
</dbReference>
<comment type="similarity">
    <text evidence="1">Belongs to the LysR transcriptional regulatory family.</text>
</comment>
<dbReference type="InterPro" id="IPR005119">
    <property type="entry name" value="LysR_subst-bd"/>
</dbReference>
<dbReference type="SUPFAM" id="SSF53850">
    <property type="entry name" value="Periplasmic binding protein-like II"/>
    <property type="match status" value="1"/>
</dbReference>
<dbReference type="GO" id="GO:0003677">
    <property type="term" value="F:DNA binding"/>
    <property type="evidence" value="ECO:0007669"/>
    <property type="project" value="UniProtKB-KW"/>
</dbReference>
<evidence type="ECO:0000256" key="1">
    <source>
        <dbReference type="ARBA" id="ARBA00009437"/>
    </source>
</evidence>
<feature type="domain" description="HTH lysR-type" evidence="5">
    <location>
        <begin position="12"/>
        <end position="64"/>
    </location>
</feature>
<comment type="caution">
    <text evidence="6">The sequence shown here is derived from an EMBL/GenBank/DDBJ whole genome shotgun (WGS) entry which is preliminary data.</text>
</comment>
<dbReference type="GO" id="GO:0003700">
    <property type="term" value="F:DNA-binding transcription factor activity"/>
    <property type="evidence" value="ECO:0007669"/>
    <property type="project" value="InterPro"/>
</dbReference>
<keyword evidence="7" id="KW-1185">Reference proteome</keyword>
<dbReference type="InterPro" id="IPR036390">
    <property type="entry name" value="WH_DNA-bd_sf"/>
</dbReference>
<dbReference type="AlphaFoldDB" id="A0A7X3LT31"/>
<gene>
    <name evidence="6" type="ORF">GR183_06840</name>
</gene>
<protein>
    <submittedName>
        <fullName evidence="6">LysR family transcriptional regulator</fullName>
    </submittedName>
</protein>
<keyword evidence="3" id="KW-0238">DNA-binding</keyword>
<dbReference type="Gene3D" id="1.10.10.10">
    <property type="entry name" value="Winged helix-like DNA-binding domain superfamily/Winged helix DNA-binding domain"/>
    <property type="match status" value="1"/>
</dbReference>
<accession>A0A7X3LT31</accession>
<name>A0A7X3LT31_9HYPH</name>